<feature type="domain" description="Rho-GAP" evidence="1">
    <location>
        <begin position="1"/>
        <end position="119"/>
    </location>
</feature>
<dbReference type="Pfam" id="PF19776">
    <property type="entry name" value="DUF6262"/>
    <property type="match status" value="1"/>
</dbReference>
<evidence type="ECO:0000313" key="2">
    <source>
        <dbReference type="EMBL" id="TFE86380.1"/>
    </source>
</evidence>
<proteinExistence type="predicted"/>
<evidence type="ECO:0000259" key="1">
    <source>
        <dbReference type="PROSITE" id="PS50238"/>
    </source>
</evidence>
<comment type="caution">
    <text evidence="2">The sequence shown here is derived from an EMBL/GenBank/DDBJ whole genome shotgun (WGS) entry which is preliminary data.</text>
</comment>
<dbReference type="GO" id="GO:0007165">
    <property type="term" value="P:signal transduction"/>
    <property type="evidence" value="ECO:0007669"/>
    <property type="project" value="InterPro"/>
</dbReference>
<dbReference type="AlphaFoldDB" id="A0A4Y8PYN9"/>
<dbReference type="OrthoDB" id="1707883at2"/>
<dbReference type="Proteomes" id="UP000298246">
    <property type="component" value="Unassembled WGS sequence"/>
</dbReference>
<keyword evidence="3" id="KW-1185">Reference proteome</keyword>
<name>A0A4Y8PYN9_9BACL</name>
<dbReference type="InterPro" id="IPR046229">
    <property type="entry name" value="TnpC-like"/>
</dbReference>
<reference evidence="2 3" key="1">
    <citation type="submission" date="2017-03" db="EMBL/GenBank/DDBJ databases">
        <title>Isolation of Levoglucosan Utilizing Bacteria.</title>
        <authorList>
            <person name="Arya A.S."/>
        </authorList>
    </citation>
    <scope>NUCLEOTIDE SEQUENCE [LARGE SCALE GENOMIC DNA]</scope>
    <source>
        <strain evidence="2 3">MEC069</strain>
    </source>
</reference>
<sequence>MHRTQRQQRNTEGIRKFSEQKTREAYLKAEAAIHKLTREQYKVNFNTVALEAGVSKPFLYSQPELRTRIESLREQTEQAVAPFGLLYEELRKENEDMKKELKRLRALLNRSLPRADSIT</sequence>
<dbReference type="EMBL" id="MYFO01000019">
    <property type="protein sequence ID" value="TFE86380.1"/>
    <property type="molecule type" value="Genomic_DNA"/>
</dbReference>
<dbReference type="PROSITE" id="PS50238">
    <property type="entry name" value="RHOGAP"/>
    <property type="match status" value="1"/>
</dbReference>
<protein>
    <recommendedName>
        <fullName evidence="1">Rho-GAP domain-containing protein</fullName>
    </recommendedName>
</protein>
<dbReference type="RefSeq" id="WP_134754199.1">
    <property type="nucleotide sequence ID" value="NZ_MYFO02000014.1"/>
</dbReference>
<dbReference type="InterPro" id="IPR000198">
    <property type="entry name" value="RhoGAP_dom"/>
</dbReference>
<accession>A0A4Y8PYN9</accession>
<organism evidence="2 3">
    <name type="scientific">Paenibacillus athensensis</name>
    <dbReference type="NCBI Taxonomy" id="1967502"/>
    <lineage>
        <taxon>Bacteria</taxon>
        <taxon>Bacillati</taxon>
        <taxon>Bacillota</taxon>
        <taxon>Bacilli</taxon>
        <taxon>Bacillales</taxon>
        <taxon>Paenibacillaceae</taxon>
        <taxon>Paenibacillus</taxon>
    </lineage>
</organism>
<evidence type="ECO:0000313" key="3">
    <source>
        <dbReference type="Proteomes" id="UP000298246"/>
    </source>
</evidence>
<gene>
    <name evidence="2" type="ORF">B5M42_14925</name>
</gene>